<evidence type="ECO:0000313" key="3">
    <source>
        <dbReference type="Proteomes" id="UP001056708"/>
    </source>
</evidence>
<dbReference type="SUPFAM" id="SSF89360">
    <property type="entry name" value="HesB-like domain"/>
    <property type="match status" value="1"/>
</dbReference>
<dbReference type="Gene3D" id="2.60.300.12">
    <property type="entry name" value="HesB-like domain"/>
    <property type="match status" value="1"/>
</dbReference>
<dbReference type="InterPro" id="IPR035903">
    <property type="entry name" value="HesB-like_dom_sf"/>
</dbReference>
<sequence>MSSLSEIRISLSPAAIAEVERLRRKQQCPEAALRVRVQSGGCAELYYDLSFEASPGSDDRCCTCDGVAIAVDVLSLPYVDGLTIDYTEDLMGGGFRFHNPHAERTCSCGHSFVPQADLTAH</sequence>
<protein>
    <submittedName>
        <fullName evidence="2">Iron-sulfur cluster assembly accessory protein</fullName>
    </submittedName>
</protein>
<name>A0ABY5AQT9_9CYAN</name>
<organism evidence="2 3">
    <name type="scientific">Phormidium yuhuli AB48</name>
    <dbReference type="NCBI Taxonomy" id="2940671"/>
    <lineage>
        <taxon>Bacteria</taxon>
        <taxon>Bacillati</taxon>
        <taxon>Cyanobacteriota</taxon>
        <taxon>Cyanophyceae</taxon>
        <taxon>Oscillatoriophycideae</taxon>
        <taxon>Oscillatoriales</taxon>
        <taxon>Oscillatoriaceae</taxon>
        <taxon>Phormidium</taxon>
        <taxon>Phormidium yuhuli</taxon>
    </lineage>
</organism>
<keyword evidence="3" id="KW-1185">Reference proteome</keyword>
<dbReference type="InterPro" id="IPR000361">
    <property type="entry name" value="ATAP_core_dom"/>
</dbReference>
<proteinExistence type="predicted"/>
<dbReference type="RefSeq" id="WP_252663609.1">
    <property type="nucleotide sequence ID" value="NZ_CP098611.1"/>
</dbReference>
<dbReference type="PANTHER" id="PTHR43011">
    <property type="entry name" value="IRON-SULFUR CLUSTER ASSEMBLY 2 HOMOLOG, MITOCHONDRIAL"/>
    <property type="match status" value="1"/>
</dbReference>
<dbReference type="Pfam" id="PF01521">
    <property type="entry name" value="Fe-S_biosyn"/>
    <property type="match status" value="1"/>
</dbReference>
<dbReference type="EMBL" id="CP098611">
    <property type="protein sequence ID" value="USR91592.1"/>
    <property type="molecule type" value="Genomic_DNA"/>
</dbReference>
<accession>A0ABY5AQT9</accession>
<dbReference type="InterPro" id="IPR016092">
    <property type="entry name" value="ATAP"/>
</dbReference>
<reference evidence="2" key="1">
    <citation type="submission" date="2022-06" db="EMBL/GenBank/DDBJ databases">
        <title>Genome sequence of Phormidium yuhuli AB48 isolated from an industrial photobioreactor environment.</title>
        <authorList>
            <person name="Qiu Y."/>
            <person name="Noonan A.J.C."/>
            <person name="Dofher K."/>
            <person name="Koch M."/>
            <person name="Kieft B."/>
            <person name="Lin X."/>
            <person name="Ziels R.M."/>
            <person name="Hallam S.J."/>
        </authorList>
    </citation>
    <scope>NUCLEOTIDE SEQUENCE</scope>
    <source>
        <strain evidence="2">AB48</strain>
    </source>
</reference>
<dbReference type="PANTHER" id="PTHR43011:SF1">
    <property type="entry name" value="IRON-SULFUR CLUSTER ASSEMBLY 2 HOMOLOG, MITOCHONDRIAL"/>
    <property type="match status" value="1"/>
</dbReference>
<feature type="domain" description="Core" evidence="1">
    <location>
        <begin position="9"/>
        <end position="109"/>
    </location>
</feature>
<dbReference type="Proteomes" id="UP001056708">
    <property type="component" value="Chromosome"/>
</dbReference>
<evidence type="ECO:0000313" key="2">
    <source>
        <dbReference type="EMBL" id="USR91592.1"/>
    </source>
</evidence>
<dbReference type="NCBIfam" id="TIGR00049">
    <property type="entry name" value="iron-sulfur cluster assembly accessory protein"/>
    <property type="match status" value="1"/>
</dbReference>
<evidence type="ECO:0000259" key="1">
    <source>
        <dbReference type="Pfam" id="PF01521"/>
    </source>
</evidence>
<gene>
    <name evidence="2" type="ORF">NEA10_02360</name>
</gene>